<dbReference type="InterPro" id="IPR003582">
    <property type="entry name" value="ShKT_dom"/>
</dbReference>
<sequence>MKEQCPRTCGVCTSSGTSNNVIIITLGNKNPISKGTCGNMNCPRYYICVENKCVLKSQPPRRATLKPVAKTTTKSKCINLSIICSKVSPNQCNTKKLINIYAIKCPKTCGVCKI</sequence>
<dbReference type="RefSeq" id="XP_024508036.1">
    <property type="nucleotide sequence ID" value="XM_024654689.1"/>
</dbReference>
<evidence type="ECO:0000313" key="3">
    <source>
        <dbReference type="EMBL" id="CEF68836.1"/>
    </source>
</evidence>
<name>A0A090LGB0_STRRB</name>
<dbReference type="Gene3D" id="1.10.10.1940">
    <property type="match status" value="1"/>
</dbReference>
<accession>A0A090LGB0</accession>
<keyword evidence="4" id="KW-1185">Reference proteome</keyword>
<dbReference type="Proteomes" id="UP000035682">
    <property type="component" value="Unplaced"/>
</dbReference>
<evidence type="ECO:0000259" key="2">
    <source>
        <dbReference type="PROSITE" id="PS51670"/>
    </source>
</evidence>
<dbReference type="EMBL" id="LN609529">
    <property type="protein sequence ID" value="CEF68836.1"/>
    <property type="molecule type" value="Genomic_DNA"/>
</dbReference>
<dbReference type="WormBase" id="SRAE_2000349100">
    <property type="protein sequence ID" value="SRP06551"/>
    <property type="gene ID" value="WBGene00263713"/>
</dbReference>
<evidence type="ECO:0000256" key="1">
    <source>
        <dbReference type="PROSITE-ProRule" id="PRU01005"/>
    </source>
</evidence>
<reference evidence="5" key="2">
    <citation type="submission" date="2020-12" db="UniProtKB">
        <authorList>
            <consortium name="WormBaseParasite"/>
        </authorList>
    </citation>
    <scope>IDENTIFICATION</scope>
</reference>
<dbReference type="GeneID" id="36381206"/>
<comment type="caution">
    <text evidence="1">Lacks conserved residue(s) required for the propagation of feature annotation.</text>
</comment>
<dbReference type="Pfam" id="PF01549">
    <property type="entry name" value="ShK"/>
    <property type="match status" value="2"/>
</dbReference>
<dbReference type="PROSITE" id="PS51670">
    <property type="entry name" value="SHKT"/>
    <property type="match status" value="1"/>
</dbReference>
<gene>
    <name evidence="3 5 6" type="ORF">SRAE_2000349100</name>
</gene>
<evidence type="ECO:0000313" key="5">
    <source>
        <dbReference type="WBParaSite" id="SRAE_2000349100.1"/>
    </source>
</evidence>
<feature type="domain" description="ShKT" evidence="2">
    <location>
        <begin position="1"/>
        <end position="12"/>
    </location>
</feature>
<protein>
    <submittedName>
        <fullName evidence="3 5">ShKT domain-containing protein</fullName>
    </submittedName>
</protein>
<reference evidence="3 4" key="1">
    <citation type="submission" date="2014-09" db="EMBL/GenBank/DDBJ databases">
        <authorList>
            <person name="Martin A.A."/>
        </authorList>
    </citation>
    <scope>NUCLEOTIDE SEQUENCE</scope>
    <source>
        <strain evidence="4">ED321</strain>
        <strain evidence="3">ED321 Heterogonic</strain>
    </source>
</reference>
<dbReference type="AlphaFoldDB" id="A0A090LGB0"/>
<dbReference type="WBParaSite" id="SRAE_2000349100.1">
    <property type="protein sequence ID" value="SRAE_2000349100.1"/>
    <property type="gene ID" value="WBGene00263713"/>
</dbReference>
<evidence type="ECO:0000313" key="4">
    <source>
        <dbReference type="Proteomes" id="UP000035682"/>
    </source>
</evidence>
<proteinExistence type="predicted"/>
<dbReference type="CTD" id="36381206"/>
<organism evidence="3">
    <name type="scientific">Strongyloides ratti</name>
    <name type="common">Parasitic roundworm</name>
    <dbReference type="NCBI Taxonomy" id="34506"/>
    <lineage>
        <taxon>Eukaryota</taxon>
        <taxon>Metazoa</taxon>
        <taxon>Ecdysozoa</taxon>
        <taxon>Nematoda</taxon>
        <taxon>Chromadorea</taxon>
        <taxon>Rhabditida</taxon>
        <taxon>Tylenchina</taxon>
        <taxon>Panagrolaimomorpha</taxon>
        <taxon>Strongyloidoidea</taxon>
        <taxon>Strongyloididae</taxon>
        <taxon>Strongyloides</taxon>
    </lineage>
</organism>
<evidence type="ECO:0000313" key="6">
    <source>
        <dbReference type="WormBase" id="SRAE_2000349100"/>
    </source>
</evidence>